<dbReference type="InterPro" id="IPR056002">
    <property type="entry name" value="DUF7580"/>
</dbReference>
<organism evidence="3 4">
    <name type="scientific">Lepidopterella palustris CBS 459.81</name>
    <dbReference type="NCBI Taxonomy" id="1314670"/>
    <lineage>
        <taxon>Eukaryota</taxon>
        <taxon>Fungi</taxon>
        <taxon>Dikarya</taxon>
        <taxon>Ascomycota</taxon>
        <taxon>Pezizomycotina</taxon>
        <taxon>Dothideomycetes</taxon>
        <taxon>Pleosporomycetidae</taxon>
        <taxon>Mytilinidiales</taxon>
        <taxon>Argynnaceae</taxon>
        <taxon>Lepidopterella</taxon>
    </lineage>
</organism>
<dbReference type="AlphaFoldDB" id="A0A8E2JD16"/>
<gene>
    <name evidence="3" type="ORF">K432DRAFT_303900</name>
</gene>
<evidence type="ECO:0000313" key="4">
    <source>
        <dbReference type="Proteomes" id="UP000250266"/>
    </source>
</evidence>
<evidence type="ECO:0000313" key="3">
    <source>
        <dbReference type="EMBL" id="OCK77569.1"/>
    </source>
</evidence>
<reference evidence="3 4" key="1">
    <citation type="journal article" date="2016" name="Nat. Commun.">
        <title>Ectomycorrhizal ecology is imprinted in the genome of the dominant symbiotic fungus Cenococcum geophilum.</title>
        <authorList>
            <consortium name="DOE Joint Genome Institute"/>
            <person name="Peter M."/>
            <person name="Kohler A."/>
            <person name="Ohm R.A."/>
            <person name="Kuo A."/>
            <person name="Krutzmann J."/>
            <person name="Morin E."/>
            <person name="Arend M."/>
            <person name="Barry K.W."/>
            <person name="Binder M."/>
            <person name="Choi C."/>
            <person name="Clum A."/>
            <person name="Copeland A."/>
            <person name="Grisel N."/>
            <person name="Haridas S."/>
            <person name="Kipfer T."/>
            <person name="LaButti K."/>
            <person name="Lindquist E."/>
            <person name="Lipzen A."/>
            <person name="Maire R."/>
            <person name="Meier B."/>
            <person name="Mihaltcheva S."/>
            <person name="Molinier V."/>
            <person name="Murat C."/>
            <person name="Poggeler S."/>
            <person name="Quandt C.A."/>
            <person name="Sperisen C."/>
            <person name="Tritt A."/>
            <person name="Tisserant E."/>
            <person name="Crous P.W."/>
            <person name="Henrissat B."/>
            <person name="Nehls U."/>
            <person name="Egli S."/>
            <person name="Spatafora J.W."/>
            <person name="Grigoriev I.V."/>
            <person name="Martin F.M."/>
        </authorList>
    </citation>
    <scope>NUCLEOTIDE SEQUENCE [LARGE SCALE GENOMIC DNA]</scope>
    <source>
        <strain evidence="3 4">CBS 459.81</strain>
    </source>
</reference>
<dbReference type="Pfam" id="PF24476">
    <property type="entry name" value="DUF7580"/>
    <property type="match status" value="1"/>
</dbReference>
<dbReference type="PANTHER" id="PTHR35186:SF4">
    <property type="entry name" value="PRION-INHIBITION AND PROPAGATION HELO DOMAIN-CONTAINING PROTEIN"/>
    <property type="match status" value="1"/>
</dbReference>
<keyword evidence="4" id="KW-1185">Reference proteome</keyword>
<protein>
    <recommendedName>
        <fullName evidence="2">DUF7580 domain-containing protein</fullName>
    </recommendedName>
</protein>
<sequence>MSGIEIAGLIMGAFPLLMAALERYREGAELLSDWWRIQRAYKKCKQDINYHRILFEGNLEEFLLPLVADEDELKVLMANPAGEAWEDPELEKRLQDRLPKSYELYLDIIGDINELMDKLKKELGVDNAQFQSKVNESQTPAKTKPSRKDLLTVSNFEFQAKRIKFSLKKASREKLFGELQEYNDKLRKLLESSDRTSAARRAREPKQTTLIADRKLGEFWRYAKKLHDALAKAWRCGCSSHEANLRLQHRTSDEADFDVLFRTKTAADIWKWQETNIKMIQTDCSVNAVAITVTEVDDTNPPPAISQHRRMMGPRPSAFNMGKHSVSILNIPGK</sequence>
<accession>A0A8E2JD16</accession>
<dbReference type="EMBL" id="KV745117">
    <property type="protein sequence ID" value="OCK77569.1"/>
    <property type="molecule type" value="Genomic_DNA"/>
</dbReference>
<proteinExistence type="predicted"/>
<evidence type="ECO:0000259" key="2">
    <source>
        <dbReference type="Pfam" id="PF24476"/>
    </source>
</evidence>
<evidence type="ECO:0000256" key="1">
    <source>
        <dbReference type="SAM" id="SignalP"/>
    </source>
</evidence>
<feature type="domain" description="DUF7580" evidence="2">
    <location>
        <begin position="215"/>
        <end position="286"/>
    </location>
</feature>
<dbReference type="Proteomes" id="UP000250266">
    <property type="component" value="Unassembled WGS sequence"/>
</dbReference>
<keyword evidence="1" id="KW-0732">Signal</keyword>
<dbReference type="OrthoDB" id="3565018at2759"/>
<feature type="signal peptide" evidence="1">
    <location>
        <begin position="1"/>
        <end position="19"/>
    </location>
</feature>
<dbReference type="PANTHER" id="PTHR35186">
    <property type="entry name" value="ANK_REP_REGION DOMAIN-CONTAINING PROTEIN"/>
    <property type="match status" value="1"/>
</dbReference>
<name>A0A8E2JD16_9PEZI</name>
<feature type="chain" id="PRO_5034871539" description="DUF7580 domain-containing protein" evidence="1">
    <location>
        <begin position="20"/>
        <end position="334"/>
    </location>
</feature>